<dbReference type="EMBL" id="JAINUF010000011">
    <property type="protein sequence ID" value="KAJ8346965.1"/>
    <property type="molecule type" value="Genomic_DNA"/>
</dbReference>
<sequence length="169" mass="19682">MLHVEQDQEDEEAIFDPDSEISEADDPEYVPQGQAGVVGVPGSPASRDEDSFDDTSSEEGDKSWDVSFQELFCDLLQNPMDKATMGVRRYEDIRSFMRFDDKRTRPIRQETDHMAAFRYVWDCFLVNGRRQFIPSDCVTVDEQLVPFRGRCKFIQYMPSKPAKYRIQIF</sequence>
<feature type="domain" description="PiggyBac transposable element-derived protein" evidence="2">
    <location>
        <begin position="76"/>
        <end position="168"/>
    </location>
</feature>
<protein>
    <recommendedName>
        <fullName evidence="2">PiggyBac transposable element-derived protein domain-containing protein</fullName>
    </recommendedName>
</protein>
<gene>
    <name evidence="3" type="ORF">SKAU_G00283660</name>
</gene>
<keyword evidence="4" id="KW-1185">Reference proteome</keyword>
<evidence type="ECO:0000259" key="2">
    <source>
        <dbReference type="Pfam" id="PF13843"/>
    </source>
</evidence>
<accession>A0A9Q1EXM9</accession>
<dbReference type="Proteomes" id="UP001152622">
    <property type="component" value="Chromosome 11"/>
</dbReference>
<dbReference type="OrthoDB" id="10030973at2759"/>
<feature type="compositionally biased region" description="Low complexity" evidence="1">
    <location>
        <begin position="30"/>
        <end position="45"/>
    </location>
</feature>
<organism evidence="3 4">
    <name type="scientific">Synaphobranchus kaupii</name>
    <name type="common">Kaup's arrowtooth eel</name>
    <dbReference type="NCBI Taxonomy" id="118154"/>
    <lineage>
        <taxon>Eukaryota</taxon>
        <taxon>Metazoa</taxon>
        <taxon>Chordata</taxon>
        <taxon>Craniata</taxon>
        <taxon>Vertebrata</taxon>
        <taxon>Euteleostomi</taxon>
        <taxon>Actinopterygii</taxon>
        <taxon>Neopterygii</taxon>
        <taxon>Teleostei</taxon>
        <taxon>Anguilliformes</taxon>
        <taxon>Synaphobranchidae</taxon>
        <taxon>Synaphobranchus</taxon>
    </lineage>
</organism>
<feature type="region of interest" description="Disordered" evidence="1">
    <location>
        <begin position="1"/>
        <end position="62"/>
    </location>
</feature>
<proteinExistence type="predicted"/>
<comment type="caution">
    <text evidence="3">The sequence shown here is derived from an EMBL/GenBank/DDBJ whole genome shotgun (WGS) entry which is preliminary data.</text>
</comment>
<dbReference type="InterPro" id="IPR029526">
    <property type="entry name" value="PGBD"/>
</dbReference>
<evidence type="ECO:0000313" key="4">
    <source>
        <dbReference type="Proteomes" id="UP001152622"/>
    </source>
</evidence>
<dbReference type="AlphaFoldDB" id="A0A9Q1EXM9"/>
<evidence type="ECO:0000256" key="1">
    <source>
        <dbReference type="SAM" id="MobiDB-lite"/>
    </source>
</evidence>
<evidence type="ECO:0000313" key="3">
    <source>
        <dbReference type="EMBL" id="KAJ8346965.1"/>
    </source>
</evidence>
<dbReference type="PANTHER" id="PTHR46599:SF6">
    <property type="entry name" value="DUAL SPECIFICITY PHOSPHATASE 26"/>
    <property type="match status" value="1"/>
</dbReference>
<feature type="compositionally biased region" description="Acidic residues" evidence="1">
    <location>
        <begin position="7"/>
        <end position="28"/>
    </location>
</feature>
<dbReference type="Pfam" id="PF13843">
    <property type="entry name" value="DDE_Tnp_1_7"/>
    <property type="match status" value="1"/>
</dbReference>
<reference evidence="3" key="1">
    <citation type="journal article" date="2023" name="Science">
        <title>Genome structures resolve the early diversification of teleost fishes.</title>
        <authorList>
            <person name="Parey E."/>
            <person name="Louis A."/>
            <person name="Montfort J."/>
            <person name="Bouchez O."/>
            <person name="Roques C."/>
            <person name="Iampietro C."/>
            <person name="Lluch J."/>
            <person name="Castinel A."/>
            <person name="Donnadieu C."/>
            <person name="Desvignes T."/>
            <person name="Floi Bucao C."/>
            <person name="Jouanno E."/>
            <person name="Wen M."/>
            <person name="Mejri S."/>
            <person name="Dirks R."/>
            <person name="Jansen H."/>
            <person name="Henkel C."/>
            <person name="Chen W.J."/>
            <person name="Zahm M."/>
            <person name="Cabau C."/>
            <person name="Klopp C."/>
            <person name="Thompson A.W."/>
            <person name="Robinson-Rechavi M."/>
            <person name="Braasch I."/>
            <person name="Lecointre G."/>
            <person name="Bobe J."/>
            <person name="Postlethwait J.H."/>
            <person name="Berthelot C."/>
            <person name="Roest Crollius H."/>
            <person name="Guiguen Y."/>
        </authorList>
    </citation>
    <scope>NUCLEOTIDE SEQUENCE</scope>
    <source>
        <strain evidence="3">WJC10195</strain>
    </source>
</reference>
<name>A0A9Q1EXM9_SYNKA</name>
<dbReference type="PANTHER" id="PTHR46599">
    <property type="entry name" value="PIGGYBAC TRANSPOSABLE ELEMENT-DERIVED PROTEIN 4"/>
    <property type="match status" value="1"/>
</dbReference>